<accession>A0AAV4IDQ7</accession>
<dbReference type="InterPro" id="IPR045058">
    <property type="entry name" value="GIMA/IAN/Toc"/>
</dbReference>
<reference evidence="6 7" key="1">
    <citation type="journal article" date="2021" name="Elife">
        <title>Chloroplast acquisition without the gene transfer in kleptoplastic sea slugs, Plakobranchus ocellatus.</title>
        <authorList>
            <person name="Maeda T."/>
            <person name="Takahashi S."/>
            <person name="Yoshida T."/>
            <person name="Shimamura S."/>
            <person name="Takaki Y."/>
            <person name="Nagai Y."/>
            <person name="Toyoda A."/>
            <person name="Suzuki Y."/>
            <person name="Arimoto A."/>
            <person name="Ishii H."/>
            <person name="Satoh N."/>
            <person name="Nishiyama T."/>
            <person name="Hasebe M."/>
            <person name="Maruyama T."/>
            <person name="Minagawa J."/>
            <person name="Obokata J."/>
            <person name="Shigenobu S."/>
        </authorList>
    </citation>
    <scope>NUCLEOTIDE SEQUENCE [LARGE SCALE GENOMIC DNA]</scope>
</reference>
<evidence type="ECO:0000256" key="3">
    <source>
        <dbReference type="ARBA" id="ARBA00023134"/>
    </source>
</evidence>
<protein>
    <submittedName>
        <fullName evidence="6">GTPase IMAP family member 7</fullName>
    </submittedName>
</protein>
<keyword evidence="3" id="KW-0342">GTP-binding</keyword>
<evidence type="ECO:0000256" key="4">
    <source>
        <dbReference type="SAM" id="MobiDB-lite"/>
    </source>
</evidence>
<dbReference type="PANTHER" id="PTHR10903:SF184">
    <property type="entry name" value="GTP-BINDING PROTEIN A"/>
    <property type="match status" value="1"/>
</dbReference>
<dbReference type="Pfam" id="PF04548">
    <property type="entry name" value="AIG1"/>
    <property type="match status" value="1"/>
</dbReference>
<feature type="compositionally biased region" description="Basic and acidic residues" evidence="4">
    <location>
        <begin position="236"/>
        <end position="283"/>
    </location>
</feature>
<dbReference type="PANTHER" id="PTHR10903">
    <property type="entry name" value="GTPASE, IMAP FAMILY MEMBER-RELATED"/>
    <property type="match status" value="1"/>
</dbReference>
<feature type="compositionally biased region" description="Polar residues" evidence="4">
    <location>
        <begin position="290"/>
        <end position="301"/>
    </location>
</feature>
<name>A0AAV4IDQ7_9GAST</name>
<evidence type="ECO:0000313" key="7">
    <source>
        <dbReference type="Proteomes" id="UP000762676"/>
    </source>
</evidence>
<feature type="domain" description="AIG1-type G" evidence="5">
    <location>
        <begin position="2"/>
        <end position="69"/>
    </location>
</feature>
<dbReference type="GO" id="GO:0005525">
    <property type="term" value="F:GTP binding"/>
    <property type="evidence" value="ECO:0007669"/>
    <property type="project" value="UniProtKB-KW"/>
</dbReference>
<dbReference type="InterPro" id="IPR006703">
    <property type="entry name" value="G_AIG1"/>
</dbReference>
<organism evidence="6 7">
    <name type="scientific">Elysia marginata</name>
    <dbReference type="NCBI Taxonomy" id="1093978"/>
    <lineage>
        <taxon>Eukaryota</taxon>
        <taxon>Metazoa</taxon>
        <taxon>Spiralia</taxon>
        <taxon>Lophotrochozoa</taxon>
        <taxon>Mollusca</taxon>
        <taxon>Gastropoda</taxon>
        <taxon>Heterobranchia</taxon>
        <taxon>Euthyneura</taxon>
        <taxon>Panpulmonata</taxon>
        <taxon>Sacoglossa</taxon>
        <taxon>Placobranchoidea</taxon>
        <taxon>Plakobranchidae</taxon>
        <taxon>Elysia</taxon>
    </lineage>
</organism>
<evidence type="ECO:0000313" key="6">
    <source>
        <dbReference type="EMBL" id="GFS08221.1"/>
    </source>
</evidence>
<keyword evidence="7" id="KW-1185">Reference proteome</keyword>
<dbReference type="Proteomes" id="UP000762676">
    <property type="component" value="Unassembled WGS sequence"/>
</dbReference>
<dbReference type="InterPro" id="IPR027417">
    <property type="entry name" value="P-loop_NTPase"/>
</dbReference>
<comment type="similarity">
    <text evidence="1">Belongs to the TRAFAC class TrmE-Era-EngA-EngB-Septin-like GTPase superfamily. AIG1/Toc34/Toc159-like paraseptin GTPase family. IAN subfamily.</text>
</comment>
<dbReference type="Gene3D" id="3.40.50.300">
    <property type="entry name" value="P-loop containing nucleotide triphosphate hydrolases"/>
    <property type="match status" value="2"/>
</dbReference>
<evidence type="ECO:0000259" key="5">
    <source>
        <dbReference type="Pfam" id="PF04548"/>
    </source>
</evidence>
<gene>
    <name evidence="6" type="ORF">ElyMa_001268300</name>
</gene>
<feature type="region of interest" description="Disordered" evidence="4">
    <location>
        <begin position="236"/>
        <end position="301"/>
    </location>
</feature>
<evidence type="ECO:0000256" key="2">
    <source>
        <dbReference type="ARBA" id="ARBA00022741"/>
    </source>
</evidence>
<keyword evidence="2" id="KW-0547">Nucleotide-binding</keyword>
<dbReference type="AlphaFoldDB" id="A0AAV4IDQ7"/>
<evidence type="ECO:0000256" key="1">
    <source>
        <dbReference type="ARBA" id="ARBA00008535"/>
    </source>
</evidence>
<dbReference type="SUPFAM" id="SSF52540">
    <property type="entry name" value="P-loop containing nucleoside triphosphate hydrolases"/>
    <property type="match status" value="1"/>
</dbReference>
<comment type="caution">
    <text evidence="6">The sequence shown here is derived from an EMBL/GenBank/DDBJ whole genome shotgun (WGS) entry which is preliminary data.</text>
</comment>
<sequence length="301" mass="34081">LDILLLGKTGAGKSATGNSILRTAQAFKSGCSTESVTTEVSRKSSAFEGRNLVVVDTPGIGDTRQCVEFLKTAFGQDCLNRFGVVVCSCGDNFEVEREQTGISFDLWVGQQTGAFKQLVEECGRRIVLFDNMTREQARIDAQVRTLVDIIDSMSRSQRTCYTDINFRLAGASRQRCIVASEGTRISNEITPKVIELSDGLRRALANNPVSQIETLRALLRQCEQLMDGQARLEEERRREAERRAGQQRREEEERRSREREAELQRQLEKEREERQRQEEELRRVQAAHPSHSSHSNDCSVL</sequence>
<proteinExistence type="inferred from homology"/>
<feature type="non-terminal residue" evidence="6">
    <location>
        <position position="1"/>
    </location>
</feature>
<dbReference type="EMBL" id="BMAT01002512">
    <property type="protein sequence ID" value="GFS08221.1"/>
    <property type="molecule type" value="Genomic_DNA"/>
</dbReference>